<protein>
    <submittedName>
        <fullName evidence="2">Uncharacterized protein</fullName>
    </submittedName>
</protein>
<accession>A0A6T7RKC4</accession>
<dbReference type="AlphaFoldDB" id="A0A6T7RKC4"/>
<dbReference type="InterPro" id="IPR013950">
    <property type="entry name" value="Mis14/Nsl1"/>
</dbReference>
<gene>
    <name evidence="2" type="ORF">HPHI1048_LOCUS14806</name>
    <name evidence="3" type="ORF">HPHI1048_LOCUS14808</name>
</gene>
<dbReference type="GO" id="GO:0000776">
    <property type="term" value="C:kinetochore"/>
    <property type="evidence" value="ECO:0007669"/>
    <property type="project" value="InterPro"/>
</dbReference>
<evidence type="ECO:0000313" key="2">
    <source>
        <dbReference type="EMBL" id="CAD8492027.1"/>
    </source>
</evidence>
<evidence type="ECO:0000313" key="3">
    <source>
        <dbReference type="EMBL" id="CAD8492031.1"/>
    </source>
</evidence>
<reference evidence="2" key="1">
    <citation type="submission" date="2021-01" db="EMBL/GenBank/DDBJ databases">
        <authorList>
            <person name="Corre E."/>
            <person name="Pelletier E."/>
            <person name="Niang G."/>
            <person name="Scheremetjew M."/>
            <person name="Finn R."/>
            <person name="Kale V."/>
            <person name="Holt S."/>
            <person name="Cochrane G."/>
            <person name="Meng A."/>
            <person name="Brown T."/>
            <person name="Cohen L."/>
        </authorList>
    </citation>
    <scope>NUCLEOTIDE SEQUENCE</scope>
    <source>
        <strain evidence="2">CCMP325</strain>
    </source>
</reference>
<dbReference type="GO" id="GO:0000070">
    <property type="term" value="P:mitotic sister chromatid segregation"/>
    <property type="evidence" value="ECO:0007669"/>
    <property type="project" value="InterPro"/>
</dbReference>
<name>A0A6T7RKC4_9CRYP</name>
<feature type="compositionally biased region" description="Basic and acidic residues" evidence="1">
    <location>
        <begin position="69"/>
        <end position="79"/>
    </location>
</feature>
<feature type="region of interest" description="Disordered" evidence="1">
    <location>
        <begin position="58"/>
        <end position="79"/>
    </location>
</feature>
<dbReference type="EMBL" id="HBEO01021879">
    <property type="protein sequence ID" value="CAD8492027.1"/>
    <property type="molecule type" value="Transcribed_RNA"/>
</dbReference>
<organism evidence="2">
    <name type="scientific">Hanusia phi</name>
    <dbReference type="NCBI Taxonomy" id="3032"/>
    <lineage>
        <taxon>Eukaryota</taxon>
        <taxon>Cryptophyceae</taxon>
        <taxon>Pyrenomonadales</taxon>
        <taxon>Geminigeraceae</taxon>
        <taxon>Hanusia</taxon>
    </lineage>
</organism>
<dbReference type="EMBL" id="HBEO01021881">
    <property type="protein sequence ID" value="CAD8492031.1"/>
    <property type="molecule type" value="Transcribed_RNA"/>
</dbReference>
<dbReference type="Pfam" id="PF08641">
    <property type="entry name" value="Mis14"/>
    <property type="match status" value="1"/>
</dbReference>
<proteinExistence type="predicted"/>
<sequence length="246" mass="28084">MRVVVANGEEVGEIEDRMQAAAEEVLSSLPSRSSLDKKMIRGKIAQISQCFMQKVKRNTRLQDEEWSDTEEREKKMPKKEVLEPEDLVLKARVEMLRNKIKESAERVKKYRVSIPSKISEATKDQIQKSSKLLDEAMEDEDQCTKENQPEEDNSVFSKNKEIFLAETSNFAQQLEALGKKIPEQIRQGRSTVRVCQEWARKPISEAEAVLVEELKDMQANAEVRIRQASAIAQLTASSFSVSDLPR</sequence>
<evidence type="ECO:0000256" key="1">
    <source>
        <dbReference type="SAM" id="MobiDB-lite"/>
    </source>
</evidence>